<proteinExistence type="predicted"/>
<evidence type="ECO:0000313" key="3">
    <source>
        <dbReference type="Proteomes" id="UP000301737"/>
    </source>
</evidence>
<comment type="caution">
    <text evidence="2">The sequence shown here is derived from an EMBL/GenBank/DDBJ whole genome shotgun (WGS) entry which is preliminary data.</text>
</comment>
<organism evidence="2 3">
    <name type="scientific">Zygosaccharomyces mellis</name>
    <dbReference type="NCBI Taxonomy" id="42258"/>
    <lineage>
        <taxon>Eukaryota</taxon>
        <taxon>Fungi</taxon>
        <taxon>Dikarya</taxon>
        <taxon>Ascomycota</taxon>
        <taxon>Saccharomycotina</taxon>
        <taxon>Saccharomycetes</taxon>
        <taxon>Saccharomycetales</taxon>
        <taxon>Saccharomycetaceae</taxon>
        <taxon>Zygosaccharomyces</taxon>
    </lineage>
</organism>
<feature type="region of interest" description="Disordered" evidence="1">
    <location>
        <begin position="20"/>
        <end position="54"/>
    </location>
</feature>
<reference evidence="2 3" key="1">
    <citation type="submission" date="2019-01" db="EMBL/GenBank/DDBJ databases">
        <title>Draft Genome Sequencing of Zygosaccharomyces mellis Ca-7.</title>
        <authorList>
            <person name="Shiwa Y."/>
            <person name="Kanesaki Y."/>
            <person name="Ishige T."/>
            <person name="Mura K."/>
            <person name="Hori T."/>
            <person name="Tamura T."/>
        </authorList>
    </citation>
    <scope>NUCLEOTIDE SEQUENCE [LARGE SCALE GENOMIC DNA]</scope>
    <source>
        <strain evidence="2 3">Ca-7</strain>
    </source>
</reference>
<dbReference type="OrthoDB" id="3972942at2759"/>
<dbReference type="AlphaFoldDB" id="A0A4C2E1W9"/>
<accession>A0A4C2E1W9</accession>
<evidence type="ECO:0000313" key="2">
    <source>
        <dbReference type="EMBL" id="GCE98187.1"/>
    </source>
</evidence>
<dbReference type="Proteomes" id="UP000301737">
    <property type="component" value="Unassembled WGS sequence"/>
</dbReference>
<protein>
    <submittedName>
        <fullName evidence="2">Uncharacterized protein</fullName>
    </submittedName>
</protein>
<name>A0A4C2E1W9_9SACH</name>
<evidence type="ECO:0000256" key="1">
    <source>
        <dbReference type="SAM" id="MobiDB-lite"/>
    </source>
</evidence>
<sequence length="770" mass="89141">MSESSGSKSQRGRLASWWYSKSNSDSKGEVNSSPNASNNHNKHGDNNDPKALNDENRNVVSQGRIESTIPDKAVKEQTAGWYSAIMSKIPSISFIHGRQETVTIDSNARYSQLNDPQIEYLEVEAKETIVRRTNTWCWYEDLTKVSAESSTWGDRPGIISVYGTGSAHCPLPLPHYPLSDPCPGYHVYIKNSLILPSDSPSETFHEQSWLSKVATEVKNYYNFPNEKHLYLKKITDGILRERKVVIISLVGSLPDKYEKLTLGAQRSAHYLATKLALSLQREMPSTVDSLSFECPLASKDLTIVLQECVKLLKNWTHVLQNSDAIFVESVYHTVPLAISLTKYILQNHELFQLRPTIPVGVLAIESSLQGYRFWDHSIDSSNSSEQDYQKNQQNREKQLFQGASKIEKENLSKLANYRKLDTDESRLVQRDLNWLLTHWDTFRLNFFGKLFDNFMTVSQKLAIDYVHPKIFRNLWCDGRCLGLNTRNPEELDIPDVNIQTPEYENNVSIPENRRFEISLMADILLALNLGNIRFVPILKLISPFFISRSFNENTISPTLKKATQQELKTWTQEMETKWKTLDSPDQIPDVLPEEVSSVHRFLRFSHYQNLKNPDVMTLYCEIYDDDCIYKTFVENTIKTRSLLNKKHLMLLDDHSTPQSILNTVNQYDLVWKFHECLSDYMKLRNLPSQKYLPSLFFVISLDRWFWKPAQSNPASFRRDNSEALARLRRLWENYQDWDPPTRGLKQLRNILSVLSLYSDSTELLRDIEHK</sequence>
<feature type="compositionally biased region" description="Basic and acidic residues" evidence="1">
    <location>
        <begin position="42"/>
        <end position="54"/>
    </location>
</feature>
<dbReference type="EMBL" id="BIMX01000004">
    <property type="protein sequence ID" value="GCE98187.1"/>
    <property type="molecule type" value="Genomic_DNA"/>
</dbReference>
<gene>
    <name evidence="2" type="ORF">ZYGM_003320</name>
</gene>
<keyword evidence="3" id="KW-1185">Reference proteome</keyword>
<feature type="compositionally biased region" description="Polar residues" evidence="1">
    <location>
        <begin position="20"/>
        <end position="39"/>
    </location>
</feature>